<evidence type="ECO:0000256" key="1">
    <source>
        <dbReference type="ARBA" id="ARBA00000085"/>
    </source>
</evidence>
<dbReference type="SMART" id="SM00304">
    <property type="entry name" value="HAMP"/>
    <property type="match status" value="1"/>
</dbReference>
<dbReference type="Gene3D" id="3.30.565.10">
    <property type="entry name" value="Histidine kinase-like ATPase, C-terminal domain"/>
    <property type="match status" value="1"/>
</dbReference>
<evidence type="ECO:0000256" key="15">
    <source>
        <dbReference type="PROSITE-ProRule" id="PRU00169"/>
    </source>
</evidence>
<keyword evidence="8" id="KW-0547">Nucleotide-binding</keyword>
<dbReference type="Pfam" id="PF02518">
    <property type="entry name" value="HATPase_c"/>
    <property type="match status" value="1"/>
</dbReference>
<feature type="modified residue" description="4-aspartylphosphate" evidence="15">
    <location>
        <position position="711"/>
    </location>
</feature>
<keyword evidence="23" id="KW-1185">Reference proteome</keyword>
<evidence type="ECO:0000256" key="13">
    <source>
        <dbReference type="ARBA" id="ARBA00023136"/>
    </source>
</evidence>
<keyword evidence="6 22" id="KW-0808">Transferase</keyword>
<evidence type="ECO:0000256" key="10">
    <source>
        <dbReference type="ARBA" id="ARBA00022840"/>
    </source>
</evidence>
<reference evidence="22 24" key="1">
    <citation type="submission" date="2022-07" db="EMBL/GenBank/DDBJ databases">
        <authorList>
            <person name="Criscuolo A."/>
        </authorList>
    </citation>
    <scope>NUCLEOTIDE SEQUENCE</scope>
    <source>
        <strain evidence="24">CIP 111951</strain>
        <strain evidence="22">CIP111854</strain>
        <strain evidence="21">CIP111951</strain>
    </source>
</reference>
<evidence type="ECO:0000313" key="23">
    <source>
        <dbReference type="Proteomes" id="UP001152467"/>
    </source>
</evidence>
<dbReference type="EMBL" id="CAMAPD010000005">
    <property type="protein sequence ID" value="CAH9056474.1"/>
    <property type="molecule type" value="Genomic_DNA"/>
</dbReference>
<comment type="caution">
    <text evidence="22">The sequence shown here is derived from an EMBL/GenBank/DDBJ whole genome shotgun (WGS) entry which is preliminary data.</text>
</comment>
<dbReference type="Gene3D" id="3.40.50.2300">
    <property type="match status" value="1"/>
</dbReference>
<feature type="transmembrane region" description="Helical" evidence="16">
    <location>
        <begin position="291"/>
        <end position="311"/>
    </location>
</feature>
<dbReference type="InterPro" id="IPR005467">
    <property type="entry name" value="His_kinase_dom"/>
</dbReference>
<dbReference type="PROSITE" id="PS50109">
    <property type="entry name" value="HIS_KIN"/>
    <property type="match status" value="1"/>
</dbReference>
<keyword evidence="7 16" id="KW-0812">Transmembrane</keyword>
<dbReference type="AlphaFoldDB" id="A0A9W4R1J7"/>
<dbReference type="InterPro" id="IPR001789">
    <property type="entry name" value="Sig_transdc_resp-reg_receiver"/>
</dbReference>
<dbReference type="PROSITE" id="PS50894">
    <property type="entry name" value="HPT"/>
    <property type="match status" value="1"/>
</dbReference>
<keyword evidence="12" id="KW-0902">Two-component regulatory system</keyword>
<evidence type="ECO:0000256" key="7">
    <source>
        <dbReference type="ARBA" id="ARBA00022692"/>
    </source>
</evidence>
<feature type="domain" description="HPt" evidence="20">
    <location>
        <begin position="791"/>
        <end position="892"/>
    </location>
</feature>
<evidence type="ECO:0000313" key="21">
    <source>
        <dbReference type="EMBL" id="CAH9056474.1"/>
    </source>
</evidence>
<evidence type="ECO:0000256" key="3">
    <source>
        <dbReference type="ARBA" id="ARBA00012438"/>
    </source>
</evidence>
<dbReference type="SMART" id="SM00387">
    <property type="entry name" value="HATPase_c"/>
    <property type="match status" value="1"/>
</dbReference>
<name>A0A9W4R1J7_9GAMM</name>
<evidence type="ECO:0000256" key="9">
    <source>
        <dbReference type="ARBA" id="ARBA00022777"/>
    </source>
</evidence>
<dbReference type="EMBL" id="CAMAPC010000014">
    <property type="protein sequence ID" value="CAH9062932.1"/>
    <property type="molecule type" value="Genomic_DNA"/>
</dbReference>
<dbReference type="Gene3D" id="1.10.287.130">
    <property type="match status" value="1"/>
</dbReference>
<dbReference type="RefSeq" id="WP_261592629.1">
    <property type="nucleotide sequence ID" value="NZ_CAMAPC010000014.1"/>
</dbReference>
<evidence type="ECO:0000259" key="20">
    <source>
        <dbReference type="PROSITE" id="PS50894"/>
    </source>
</evidence>
<dbReference type="Gene3D" id="6.10.340.10">
    <property type="match status" value="1"/>
</dbReference>
<dbReference type="Pfam" id="PF00512">
    <property type="entry name" value="HisKA"/>
    <property type="match status" value="1"/>
</dbReference>
<evidence type="ECO:0000256" key="2">
    <source>
        <dbReference type="ARBA" id="ARBA00004651"/>
    </source>
</evidence>
<comment type="catalytic activity">
    <reaction evidence="1">
        <text>ATP + protein L-histidine = ADP + protein N-phospho-L-histidine.</text>
        <dbReference type="EC" id="2.7.13.3"/>
    </reaction>
</comment>
<dbReference type="InterPro" id="IPR004358">
    <property type="entry name" value="Sig_transdc_His_kin-like_C"/>
</dbReference>
<dbReference type="FunFam" id="3.30.565.10:FF:000010">
    <property type="entry name" value="Sensor histidine kinase RcsC"/>
    <property type="match status" value="1"/>
</dbReference>
<dbReference type="SMART" id="SM00073">
    <property type="entry name" value="HPT"/>
    <property type="match status" value="1"/>
</dbReference>
<evidence type="ECO:0000313" key="24">
    <source>
        <dbReference type="Proteomes" id="UP001152485"/>
    </source>
</evidence>
<dbReference type="SUPFAM" id="SSF52172">
    <property type="entry name" value="CheY-like"/>
    <property type="match status" value="1"/>
</dbReference>
<evidence type="ECO:0000259" key="17">
    <source>
        <dbReference type="PROSITE" id="PS50109"/>
    </source>
</evidence>
<evidence type="ECO:0000256" key="6">
    <source>
        <dbReference type="ARBA" id="ARBA00022679"/>
    </source>
</evidence>
<evidence type="ECO:0000256" key="14">
    <source>
        <dbReference type="PROSITE-ProRule" id="PRU00110"/>
    </source>
</evidence>
<dbReference type="InterPro" id="IPR003660">
    <property type="entry name" value="HAMP_dom"/>
</dbReference>
<protein>
    <recommendedName>
        <fullName evidence="3">histidine kinase</fullName>
        <ecNumber evidence="3">2.7.13.3</ecNumber>
    </recommendedName>
</protein>
<evidence type="ECO:0000256" key="16">
    <source>
        <dbReference type="SAM" id="Phobius"/>
    </source>
</evidence>
<dbReference type="SMART" id="SM00448">
    <property type="entry name" value="REC"/>
    <property type="match status" value="1"/>
</dbReference>
<keyword evidence="9 22" id="KW-0418">Kinase</keyword>
<dbReference type="InterPro" id="IPR008207">
    <property type="entry name" value="Sig_transdc_His_kin_Hpt_dom"/>
</dbReference>
<dbReference type="EC" id="2.7.13.3" evidence="3"/>
<dbReference type="InterPro" id="IPR036890">
    <property type="entry name" value="HATPase_C_sf"/>
</dbReference>
<dbReference type="CDD" id="cd16922">
    <property type="entry name" value="HATPase_EvgS-ArcB-TorS-like"/>
    <property type="match status" value="1"/>
</dbReference>
<keyword evidence="4" id="KW-1003">Cell membrane</keyword>
<evidence type="ECO:0000256" key="8">
    <source>
        <dbReference type="ARBA" id="ARBA00022741"/>
    </source>
</evidence>
<organism evidence="22 23">
    <name type="scientific">Pseudoalteromonas holothuriae</name>
    <dbReference type="NCBI Taxonomy" id="2963714"/>
    <lineage>
        <taxon>Bacteria</taxon>
        <taxon>Pseudomonadati</taxon>
        <taxon>Pseudomonadota</taxon>
        <taxon>Gammaproteobacteria</taxon>
        <taxon>Alteromonadales</taxon>
        <taxon>Pseudoalteromonadaceae</taxon>
        <taxon>Pseudoalteromonas</taxon>
    </lineage>
</organism>
<dbReference type="SUPFAM" id="SSF158472">
    <property type="entry name" value="HAMP domain-like"/>
    <property type="match status" value="1"/>
</dbReference>
<keyword evidence="11 16" id="KW-1133">Transmembrane helix</keyword>
<dbReference type="GO" id="GO:0000155">
    <property type="term" value="F:phosphorelay sensor kinase activity"/>
    <property type="evidence" value="ECO:0007669"/>
    <property type="project" value="InterPro"/>
</dbReference>
<evidence type="ECO:0000256" key="4">
    <source>
        <dbReference type="ARBA" id="ARBA00022475"/>
    </source>
</evidence>
<dbReference type="Pfam" id="PF00672">
    <property type="entry name" value="HAMP"/>
    <property type="match status" value="1"/>
</dbReference>
<feature type="modified residue" description="Phosphohistidine" evidence="14">
    <location>
        <position position="830"/>
    </location>
</feature>
<evidence type="ECO:0000259" key="18">
    <source>
        <dbReference type="PROSITE" id="PS50110"/>
    </source>
</evidence>
<dbReference type="InterPro" id="IPR036097">
    <property type="entry name" value="HisK_dim/P_sf"/>
</dbReference>
<dbReference type="Proteomes" id="UP001152485">
    <property type="component" value="Unassembled WGS sequence"/>
</dbReference>
<evidence type="ECO:0000256" key="12">
    <source>
        <dbReference type="ARBA" id="ARBA00023012"/>
    </source>
</evidence>
<dbReference type="Proteomes" id="UP001152467">
    <property type="component" value="Unassembled WGS sequence"/>
</dbReference>
<dbReference type="SMART" id="SM00388">
    <property type="entry name" value="HisKA"/>
    <property type="match status" value="1"/>
</dbReference>
<proteinExistence type="predicted"/>
<dbReference type="CDD" id="cd17546">
    <property type="entry name" value="REC_hyHK_CKI1_RcsC-like"/>
    <property type="match status" value="1"/>
</dbReference>
<dbReference type="Pfam" id="PF01627">
    <property type="entry name" value="Hpt"/>
    <property type="match status" value="1"/>
</dbReference>
<dbReference type="CDD" id="cd00082">
    <property type="entry name" value="HisKA"/>
    <property type="match status" value="1"/>
</dbReference>
<dbReference type="InterPro" id="IPR036641">
    <property type="entry name" value="HPT_dom_sf"/>
</dbReference>
<feature type="transmembrane region" description="Helical" evidence="16">
    <location>
        <begin position="12"/>
        <end position="30"/>
    </location>
</feature>
<dbReference type="SUPFAM" id="SSF55874">
    <property type="entry name" value="ATPase domain of HSP90 chaperone/DNA topoisomerase II/histidine kinase"/>
    <property type="match status" value="1"/>
</dbReference>
<dbReference type="SUPFAM" id="SSF47384">
    <property type="entry name" value="Homodimeric domain of signal transducing histidine kinase"/>
    <property type="match status" value="1"/>
</dbReference>
<evidence type="ECO:0000259" key="19">
    <source>
        <dbReference type="PROSITE" id="PS50885"/>
    </source>
</evidence>
<feature type="domain" description="Response regulatory" evidence="18">
    <location>
        <begin position="662"/>
        <end position="776"/>
    </location>
</feature>
<dbReference type="PANTHER" id="PTHR45339">
    <property type="entry name" value="HYBRID SIGNAL TRANSDUCTION HISTIDINE KINASE J"/>
    <property type="match status" value="1"/>
</dbReference>
<dbReference type="CDD" id="cd00088">
    <property type="entry name" value="HPT"/>
    <property type="match status" value="1"/>
</dbReference>
<evidence type="ECO:0000313" key="22">
    <source>
        <dbReference type="EMBL" id="CAH9062932.1"/>
    </source>
</evidence>
<keyword evidence="5 15" id="KW-0597">Phosphoprotein</keyword>
<dbReference type="FunFam" id="1.10.287.130:FF:000001">
    <property type="entry name" value="Two-component sensor histidine kinase"/>
    <property type="match status" value="1"/>
</dbReference>
<feature type="domain" description="HAMP" evidence="19">
    <location>
        <begin position="313"/>
        <end position="365"/>
    </location>
</feature>
<dbReference type="CDD" id="cd06225">
    <property type="entry name" value="HAMP"/>
    <property type="match status" value="1"/>
</dbReference>
<dbReference type="PROSITE" id="PS50885">
    <property type="entry name" value="HAMP"/>
    <property type="match status" value="1"/>
</dbReference>
<dbReference type="SUPFAM" id="SSF47226">
    <property type="entry name" value="Histidine-containing phosphotransfer domain, HPT domain"/>
    <property type="match status" value="1"/>
</dbReference>
<dbReference type="Gene3D" id="1.20.120.160">
    <property type="entry name" value="HPT domain"/>
    <property type="match status" value="1"/>
</dbReference>
<dbReference type="InterPro" id="IPR011006">
    <property type="entry name" value="CheY-like_superfamily"/>
</dbReference>
<accession>A0A9W4R1J7</accession>
<dbReference type="InterPro" id="IPR029151">
    <property type="entry name" value="Sensor-like_sf"/>
</dbReference>
<dbReference type="GO" id="GO:0005524">
    <property type="term" value="F:ATP binding"/>
    <property type="evidence" value="ECO:0007669"/>
    <property type="project" value="UniProtKB-KW"/>
</dbReference>
<sequence>MKISKLSIKLLRYIIPLVVLPSLFLGGFTLTNVTNSTQKQAKLTVSRFVEQQQQKILNYIEIYQSTTKLLSTSPVLSDYLSKLNIYSADKKQHFSALQNVFSSYKQAYPDILSINLVDQQSKSLAYRANNLSKPPSNYPFFQQVLLSNLSQQFFMVPTDNGTTHLYFVQQLFNATYTPTQPIYVIVQVDPSIINYSIFESPYDNAFNALLTGEGKVLFSSSASLHSIRLDNEEIKQIKALSAHEELKGIQLHSFDQHNVIGYAVQLSDDYYYLTTIANHLLYGSGQAIKNLTALIVLLSIIALPILVFFVVKRLLIDPIELLGKASHRVGNGDLSVYLANKNNDEVGKLFQDFNHMIDQIREFQGELEDHKLHLEKKVDNRTFALERMNKQLETALNQAEQANELKSHFLANMSHEIRTPLTAIIGFTEQLIHGHDTDYTERHLETMLRNSKHLLELINNILDLSKIEAEKLAVACTKVNLQELINDVVNIIEPLCEQKQLSLSVNYQFPIPRTLNSDSTRLKQILIDICSNAVKFTDQGRVTIDISFIQSSALFEFAITDTGIGMLQGEMNRIFQPFEQADSSITRRFGGTGLGLCIAKSLAKLLGGDVNVKSQQGVGSQFIITIAGNYLDTKPDMIASLEKSVAKESISQEFADMQFDARVLLAEDNPDNQELISLMLNAWGITPDIVGNGAQAVEKALVNDYQIILMDMQMPVMGGLEATQMLRHAAYDGPIIALTANVMKHDIDAYLKAGCDTTLGKPIDRSLLGKVLLQHLHIQAESDSKWDALLKSEKFAQIAHNYHQKLPLYLAELEQHYKAHDWEALRALAHSVKGSAGCFGFMNIHSAADTLEESLRTNDQSHWHYAMLSLCEAIKYTLKKQAASSKEYSQSQS</sequence>
<dbReference type="Pfam" id="PF00072">
    <property type="entry name" value="Response_reg"/>
    <property type="match status" value="1"/>
</dbReference>
<dbReference type="GO" id="GO:0005886">
    <property type="term" value="C:plasma membrane"/>
    <property type="evidence" value="ECO:0007669"/>
    <property type="project" value="UniProtKB-SubCell"/>
</dbReference>
<dbReference type="SUPFAM" id="SSF103190">
    <property type="entry name" value="Sensory domain-like"/>
    <property type="match status" value="1"/>
</dbReference>
<dbReference type="PANTHER" id="PTHR45339:SF1">
    <property type="entry name" value="HYBRID SIGNAL TRANSDUCTION HISTIDINE KINASE J"/>
    <property type="match status" value="1"/>
</dbReference>
<dbReference type="InterPro" id="IPR003594">
    <property type="entry name" value="HATPase_dom"/>
</dbReference>
<keyword evidence="13 16" id="KW-0472">Membrane</keyword>
<dbReference type="InterPro" id="IPR003661">
    <property type="entry name" value="HisK_dim/P_dom"/>
</dbReference>
<comment type="subcellular location">
    <subcellularLocation>
        <location evidence="2">Cell membrane</location>
        <topology evidence="2">Multi-pass membrane protein</topology>
    </subcellularLocation>
</comment>
<keyword evidence="10" id="KW-0067">ATP-binding</keyword>
<evidence type="ECO:0000256" key="11">
    <source>
        <dbReference type="ARBA" id="ARBA00022989"/>
    </source>
</evidence>
<feature type="domain" description="Histidine kinase" evidence="17">
    <location>
        <begin position="412"/>
        <end position="630"/>
    </location>
</feature>
<dbReference type="PROSITE" id="PS50110">
    <property type="entry name" value="RESPONSE_REGULATORY"/>
    <property type="match status" value="1"/>
</dbReference>
<evidence type="ECO:0000256" key="5">
    <source>
        <dbReference type="ARBA" id="ARBA00022553"/>
    </source>
</evidence>
<gene>
    <name evidence="22" type="primary">rcsC_27</name>
    <name evidence="21" type="synonym">rcsC_16</name>
    <name evidence="22" type="ORF">PSECIP111854_03122</name>
    <name evidence="21" type="ORF">PSECIP111951_01468</name>
</gene>
<dbReference type="PRINTS" id="PR00344">
    <property type="entry name" value="BCTRLSENSOR"/>
</dbReference>